<feature type="transmembrane region" description="Helical" evidence="11">
    <location>
        <begin position="127"/>
        <end position="146"/>
    </location>
</feature>
<dbReference type="HOGENOM" id="CLU_044071_0_2_6"/>
<dbReference type="EC" id="7.1.1.9" evidence="3"/>
<keyword evidence="4 9" id="KW-0812">Transmembrane</keyword>
<feature type="transmembrane region" description="Helical" evidence="11">
    <location>
        <begin position="53"/>
        <end position="77"/>
    </location>
</feature>
<reference evidence="13 14" key="1">
    <citation type="journal article" date="2011" name="J. Bacteriol.">
        <title>Complete genome sequence of the polycyclic aromatic hydrocarbon-degrading bacterium Alteromonas sp. strain SN2.</title>
        <authorList>
            <person name="Jin H.M."/>
            <person name="Jeong H."/>
            <person name="Moon E.J."/>
            <person name="Math R.K."/>
            <person name="Lee K."/>
            <person name="Kim H.J."/>
            <person name="Jeon C.O."/>
            <person name="Oh T.K."/>
            <person name="Kim J.F."/>
        </authorList>
    </citation>
    <scope>NUCLEOTIDE SEQUENCE [LARGE SCALE GENOMIC DNA]</scope>
    <source>
        <strain evidence="14">JCM 17741 / KACC 18427 / KCTC 11700BP / SN2</strain>
    </source>
</reference>
<name>F5Z8J0_ALTNA</name>
<feature type="compositionally biased region" description="Low complexity" evidence="10">
    <location>
        <begin position="1"/>
        <end position="26"/>
    </location>
</feature>
<evidence type="ECO:0000259" key="12">
    <source>
        <dbReference type="PROSITE" id="PS50253"/>
    </source>
</evidence>
<dbReference type="eggNOG" id="COG1845">
    <property type="taxonomic scope" value="Bacteria"/>
</dbReference>
<evidence type="ECO:0000256" key="5">
    <source>
        <dbReference type="ARBA" id="ARBA00022967"/>
    </source>
</evidence>
<dbReference type="GO" id="GO:0005886">
    <property type="term" value="C:plasma membrane"/>
    <property type="evidence" value="ECO:0007669"/>
    <property type="project" value="UniProtKB-SubCell"/>
</dbReference>
<evidence type="ECO:0000256" key="11">
    <source>
        <dbReference type="SAM" id="Phobius"/>
    </source>
</evidence>
<keyword evidence="6 11" id="KW-1133">Transmembrane helix</keyword>
<dbReference type="RefSeq" id="WP_013784319.1">
    <property type="nucleotide sequence ID" value="NC_015554.1"/>
</dbReference>
<keyword evidence="14" id="KW-1185">Reference proteome</keyword>
<evidence type="ECO:0000256" key="2">
    <source>
        <dbReference type="ARBA" id="ARBA00010581"/>
    </source>
</evidence>
<comment type="similarity">
    <text evidence="2 9">Belongs to the cytochrome c oxidase subunit 3 family.</text>
</comment>
<evidence type="ECO:0000256" key="6">
    <source>
        <dbReference type="ARBA" id="ARBA00022989"/>
    </source>
</evidence>
<feature type="domain" description="Heme-copper oxidase subunit III family profile" evidence="12">
    <location>
        <begin position="32"/>
        <end position="224"/>
    </location>
</feature>
<protein>
    <recommendedName>
        <fullName evidence="3">cytochrome-c oxidase</fullName>
        <ecNumber evidence="3">7.1.1.9</ecNumber>
    </recommendedName>
    <alternativeName>
        <fullName evidence="8">Cytochrome c oxidase polypeptide III</fullName>
    </alternativeName>
</protein>
<dbReference type="PROSITE" id="PS50253">
    <property type="entry name" value="COX3"/>
    <property type="match status" value="1"/>
</dbReference>
<dbReference type="EMBL" id="CP002339">
    <property type="protein sequence ID" value="AEF03383.1"/>
    <property type="molecule type" value="Genomic_DNA"/>
</dbReference>
<proteinExistence type="inferred from homology"/>
<evidence type="ECO:0000256" key="10">
    <source>
        <dbReference type="SAM" id="MobiDB-lite"/>
    </source>
</evidence>
<dbReference type="PANTHER" id="PTHR11403">
    <property type="entry name" value="CYTOCHROME C OXIDASE SUBUNIT III"/>
    <property type="match status" value="1"/>
</dbReference>
<feature type="region of interest" description="Disordered" evidence="10">
    <location>
        <begin position="1"/>
        <end position="37"/>
    </location>
</feature>
<dbReference type="InterPro" id="IPR013833">
    <property type="entry name" value="Cyt_c_oxidase_su3_a-hlx"/>
</dbReference>
<dbReference type="KEGG" id="alt:ambt_09285"/>
<feature type="transmembrane region" description="Helical" evidence="11">
    <location>
        <begin position="97"/>
        <end position="115"/>
    </location>
</feature>
<dbReference type="Gene3D" id="1.20.120.80">
    <property type="entry name" value="Cytochrome c oxidase, subunit III, four-helix bundle"/>
    <property type="match status" value="1"/>
</dbReference>
<evidence type="ECO:0000256" key="1">
    <source>
        <dbReference type="ARBA" id="ARBA00004141"/>
    </source>
</evidence>
<comment type="subcellular location">
    <subcellularLocation>
        <location evidence="9">Cell membrane</location>
        <topology evidence="9">Multi-pass membrane protein</topology>
    </subcellularLocation>
    <subcellularLocation>
        <location evidence="1">Membrane</location>
        <topology evidence="1">Multi-pass membrane protein</topology>
    </subcellularLocation>
</comment>
<evidence type="ECO:0000256" key="8">
    <source>
        <dbReference type="ARBA" id="ARBA00031625"/>
    </source>
</evidence>
<evidence type="ECO:0000256" key="3">
    <source>
        <dbReference type="ARBA" id="ARBA00012949"/>
    </source>
</evidence>
<evidence type="ECO:0000313" key="13">
    <source>
        <dbReference type="EMBL" id="AEF03383.1"/>
    </source>
</evidence>
<evidence type="ECO:0000256" key="7">
    <source>
        <dbReference type="ARBA" id="ARBA00023136"/>
    </source>
</evidence>
<evidence type="ECO:0000313" key="14">
    <source>
        <dbReference type="Proteomes" id="UP000000683"/>
    </source>
</evidence>
<evidence type="ECO:0000256" key="4">
    <source>
        <dbReference type="ARBA" id="ARBA00022692"/>
    </source>
</evidence>
<dbReference type="GO" id="GO:0019646">
    <property type="term" value="P:aerobic electron transport chain"/>
    <property type="evidence" value="ECO:0007669"/>
    <property type="project" value="InterPro"/>
</dbReference>
<dbReference type="Proteomes" id="UP000000683">
    <property type="component" value="Chromosome"/>
</dbReference>
<sequence length="225" mass="26093">MSEQMNSMSEQMNSMSEQMNSMSEQMNSERPDNNSDVDVSNFSRHLNGHNAPIWWGIIGLILIELSVVSAFTVTYLYLYMQHPQWPPNDIPAPPLLIPTWSMILMLLSCVTMYLAGKAVEKNQAKHFVVYTFASVVMACSVLWIRWLQFGNFEMRWDQHVYGSLLWTISGFHFIHIVSAAIGLFGMAGFYTRQRQIGVVVDTMYWNFVAFAWLPFYLVLYFFPRL</sequence>
<feature type="transmembrane region" description="Helical" evidence="11">
    <location>
        <begin position="166"/>
        <end position="191"/>
    </location>
</feature>
<dbReference type="AlphaFoldDB" id="F5Z8J0"/>
<dbReference type="PANTHER" id="PTHR11403:SF7">
    <property type="entry name" value="CYTOCHROME C OXIDASE SUBUNIT 3"/>
    <property type="match status" value="1"/>
</dbReference>
<gene>
    <name evidence="13" type="ordered locus">ambt_09285</name>
</gene>
<dbReference type="Pfam" id="PF00510">
    <property type="entry name" value="COX3"/>
    <property type="match status" value="1"/>
</dbReference>
<organism evidence="13 14">
    <name type="scientific">Alteromonas naphthalenivorans</name>
    <dbReference type="NCBI Taxonomy" id="715451"/>
    <lineage>
        <taxon>Bacteria</taxon>
        <taxon>Pseudomonadati</taxon>
        <taxon>Pseudomonadota</taxon>
        <taxon>Gammaproteobacteria</taxon>
        <taxon>Alteromonadales</taxon>
        <taxon>Alteromonadaceae</taxon>
        <taxon>Alteromonas/Salinimonas group</taxon>
        <taxon>Alteromonas</taxon>
    </lineage>
</organism>
<dbReference type="GO" id="GO:0004129">
    <property type="term" value="F:cytochrome-c oxidase activity"/>
    <property type="evidence" value="ECO:0007669"/>
    <property type="project" value="UniProtKB-EC"/>
</dbReference>
<accession>F5Z8J0</accession>
<dbReference type="SUPFAM" id="SSF81452">
    <property type="entry name" value="Cytochrome c oxidase subunit III-like"/>
    <property type="match status" value="1"/>
</dbReference>
<dbReference type="InterPro" id="IPR000298">
    <property type="entry name" value="Cyt_c_oxidase-like_su3"/>
</dbReference>
<evidence type="ECO:0000256" key="9">
    <source>
        <dbReference type="RuleBase" id="RU003376"/>
    </source>
</evidence>
<keyword evidence="5" id="KW-1278">Translocase</keyword>
<feature type="transmembrane region" description="Helical" evidence="11">
    <location>
        <begin position="203"/>
        <end position="222"/>
    </location>
</feature>
<dbReference type="InterPro" id="IPR035973">
    <property type="entry name" value="Cyt_c_oxidase_su3-like_sf"/>
</dbReference>
<dbReference type="InterPro" id="IPR024791">
    <property type="entry name" value="Cyt_c/ubiquinol_Oxase_su3"/>
</dbReference>
<keyword evidence="7 11" id="KW-0472">Membrane</keyword>
<dbReference type="CDD" id="cd00386">
    <property type="entry name" value="Heme_Cu_Oxidase_III_like"/>
    <property type="match status" value="1"/>
</dbReference>